<accession>A0A372NVZ2</accession>
<dbReference type="AlphaFoldDB" id="A0A372NVZ2"/>
<keyword evidence="2" id="KW-1185">Reference proteome</keyword>
<organism evidence="1 2">
    <name type="scientific">Mucilaginibacter conchicola</name>
    <dbReference type="NCBI Taxonomy" id="2303333"/>
    <lineage>
        <taxon>Bacteria</taxon>
        <taxon>Pseudomonadati</taxon>
        <taxon>Bacteroidota</taxon>
        <taxon>Sphingobacteriia</taxon>
        <taxon>Sphingobacteriales</taxon>
        <taxon>Sphingobacteriaceae</taxon>
        <taxon>Mucilaginibacter</taxon>
    </lineage>
</organism>
<evidence type="ECO:0000313" key="2">
    <source>
        <dbReference type="Proteomes" id="UP000264217"/>
    </source>
</evidence>
<comment type="caution">
    <text evidence="1">The sequence shown here is derived from an EMBL/GenBank/DDBJ whole genome shotgun (WGS) entry which is preliminary data.</text>
</comment>
<evidence type="ECO:0000313" key="1">
    <source>
        <dbReference type="EMBL" id="RFZ92909.1"/>
    </source>
</evidence>
<protein>
    <submittedName>
        <fullName evidence="1">Uncharacterized protein</fullName>
    </submittedName>
</protein>
<proteinExistence type="predicted"/>
<dbReference type="EMBL" id="QWDC01000002">
    <property type="protein sequence ID" value="RFZ92909.1"/>
    <property type="molecule type" value="Genomic_DNA"/>
</dbReference>
<sequence>MQGPFIYWLSFEVMEDRFSLLISLKTPAGFGVFGEFGIGDDRLAADILFDSLQGKEPLNDLGLLHIDLMETDGALPAKVRTKCCRLEELAANCKLVTREVFRQKNLKVYEE</sequence>
<reference evidence="1 2" key="1">
    <citation type="submission" date="2018-08" db="EMBL/GenBank/DDBJ databases">
        <title>Mucilaginibacter sp. MYSH2.</title>
        <authorList>
            <person name="Seo T."/>
        </authorList>
    </citation>
    <scope>NUCLEOTIDE SEQUENCE [LARGE SCALE GENOMIC DNA]</scope>
    <source>
        <strain evidence="1 2">MYSH2</strain>
    </source>
</reference>
<name>A0A372NVZ2_9SPHI</name>
<dbReference type="Proteomes" id="UP000264217">
    <property type="component" value="Unassembled WGS sequence"/>
</dbReference>
<gene>
    <name evidence="1" type="ORF">D0C36_16080</name>
</gene>